<evidence type="ECO:0000256" key="4">
    <source>
        <dbReference type="ARBA" id="ARBA00022989"/>
    </source>
</evidence>
<dbReference type="InterPro" id="IPR011701">
    <property type="entry name" value="MFS"/>
</dbReference>
<keyword evidence="2" id="KW-0813">Transport</keyword>
<feature type="transmembrane region" description="Helical" evidence="7">
    <location>
        <begin position="423"/>
        <end position="442"/>
    </location>
</feature>
<feature type="transmembrane region" description="Helical" evidence="7">
    <location>
        <begin position="454"/>
        <end position="478"/>
    </location>
</feature>
<comment type="subcellular location">
    <subcellularLocation>
        <location evidence="1">Membrane</location>
        <topology evidence="1">Multi-pass membrane protein</topology>
    </subcellularLocation>
</comment>
<dbReference type="RefSeq" id="XP_033343994.1">
    <property type="nucleotide sequence ID" value="XM_033488103.1"/>
</dbReference>
<feature type="transmembrane region" description="Helical" evidence="7">
    <location>
        <begin position="331"/>
        <end position="350"/>
    </location>
</feature>
<keyword evidence="9" id="KW-1185">Reference proteome</keyword>
<feature type="transmembrane region" description="Helical" evidence="7">
    <location>
        <begin position="224"/>
        <end position="248"/>
    </location>
</feature>
<accession>A0A6J3JUW7</accession>
<dbReference type="KEGG" id="bvk:117230529"/>
<dbReference type="InterPro" id="IPR050930">
    <property type="entry name" value="MFS_Vesicular_Transporter"/>
</dbReference>
<dbReference type="AlphaFoldDB" id="A0A6J3JUW7"/>
<evidence type="ECO:0000313" key="10">
    <source>
        <dbReference type="RefSeq" id="XP_033343994.1"/>
    </source>
</evidence>
<feature type="transmembrane region" description="Helical" evidence="7">
    <location>
        <begin position="490"/>
        <end position="509"/>
    </location>
</feature>
<dbReference type="InterPro" id="IPR036259">
    <property type="entry name" value="MFS_trans_sf"/>
</dbReference>
<dbReference type="PROSITE" id="PS50850">
    <property type="entry name" value="MFS"/>
    <property type="match status" value="1"/>
</dbReference>
<gene>
    <name evidence="10" type="primary">LOC117230529</name>
</gene>
<dbReference type="Pfam" id="PF07690">
    <property type="entry name" value="MFS_1"/>
    <property type="match status" value="1"/>
</dbReference>
<dbReference type="GO" id="GO:0043195">
    <property type="term" value="C:terminal bouton"/>
    <property type="evidence" value="ECO:0007669"/>
    <property type="project" value="TreeGrafter"/>
</dbReference>
<dbReference type="Gene3D" id="1.20.1250.20">
    <property type="entry name" value="MFS general substrate transporter like domains"/>
    <property type="match status" value="2"/>
</dbReference>
<evidence type="ECO:0000256" key="3">
    <source>
        <dbReference type="ARBA" id="ARBA00022692"/>
    </source>
</evidence>
<proteinExistence type="predicted"/>
<dbReference type="GeneID" id="117230529"/>
<dbReference type="InterPro" id="IPR020846">
    <property type="entry name" value="MFS_dom"/>
</dbReference>
<feature type="region of interest" description="Disordered" evidence="6">
    <location>
        <begin position="134"/>
        <end position="156"/>
    </location>
</feature>
<sequence>MMERLSNEPRRVTHRTRMGGGEWSGWLQRCRESRKLVLIIVAIALLLDNMLLTTVVPIIPEFLYDIKHPNATLSQHLNEGGSRRTFTGVQATSGNIVTSTSSSVTTTPKCPCAVTKSNDSQLEFLYVSTPSSIESSGLLESTNSGEINSATEDPDEKAQRHRELLQETTAVGLMFASKAFVQLLANPIVGPLTHKIGYSIPMFTGFIIMFLSTLIFAFGRSYGILFLARALQGIGSSCSSVSGMGMLAERYQDDKERGNAMGIALGGLALGVLIGPPFGGAMYEYVGKSAPFLVLSALALGDGILQLLVLQPSVVYTEAEPPSLKSLVTDPYIGLAAGAITFANMGIAMLEPSLPIWMMDTMDASRWEQGAAFLPASISYLIGTNLFGPLGHRMGRWLAALIGLVVIGICLMCIPLAKSIHHLIVPNAGLGFAIGMVDSSMMPELGYLVDIRHTAVYGSVYAIGDVAFCLGFAVGPALSGTLVNSIGFEWMLFGIAILNFIYAPLMYFLRAPPTKEEQKSLIIGEKSSVRYVTYQNEEEEQ</sequence>
<evidence type="ECO:0000256" key="2">
    <source>
        <dbReference type="ARBA" id="ARBA00022448"/>
    </source>
</evidence>
<evidence type="ECO:0000256" key="6">
    <source>
        <dbReference type="SAM" id="MobiDB-lite"/>
    </source>
</evidence>
<feature type="compositionally biased region" description="Polar residues" evidence="6">
    <location>
        <begin position="134"/>
        <end position="151"/>
    </location>
</feature>
<dbReference type="GO" id="GO:0015842">
    <property type="term" value="P:aminergic neurotransmitter loading into synaptic vesicle"/>
    <property type="evidence" value="ECO:0007669"/>
    <property type="project" value="TreeGrafter"/>
</dbReference>
<feature type="transmembrane region" description="Helical" evidence="7">
    <location>
        <begin position="196"/>
        <end position="218"/>
    </location>
</feature>
<feature type="transmembrane region" description="Helical" evidence="7">
    <location>
        <begin position="290"/>
        <end position="310"/>
    </location>
</feature>
<dbReference type="Proteomes" id="UP000504631">
    <property type="component" value="Unplaced"/>
</dbReference>
<organism evidence="9 10">
    <name type="scientific">Bombus vosnesenskii</name>
    <dbReference type="NCBI Taxonomy" id="207650"/>
    <lineage>
        <taxon>Eukaryota</taxon>
        <taxon>Metazoa</taxon>
        <taxon>Ecdysozoa</taxon>
        <taxon>Arthropoda</taxon>
        <taxon>Hexapoda</taxon>
        <taxon>Insecta</taxon>
        <taxon>Pterygota</taxon>
        <taxon>Neoptera</taxon>
        <taxon>Endopterygota</taxon>
        <taxon>Hymenoptera</taxon>
        <taxon>Apocrita</taxon>
        <taxon>Aculeata</taxon>
        <taxon>Apoidea</taxon>
        <taxon>Anthophila</taxon>
        <taxon>Apidae</taxon>
        <taxon>Bombus</taxon>
        <taxon>Pyrobombus</taxon>
    </lineage>
</organism>
<evidence type="ECO:0000259" key="8">
    <source>
        <dbReference type="PROSITE" id="PS50850"/>
    </source>
</evidence>
<feature type="transmembrane region" description="Helical" evidence="7">
    <location>
        <begin position="370"/>
        <end position="390"/>
    </location>
</feature>
<dbReference type="CTD" id="3346192"/>
<feature type="domain" description="Major facilitator superfamily (MFS) profile" evidence="8">
    <location>
        <begin position="129"/>
        <end position="515"/>
    </location>
</feature>
<dbReference type="PANTHER" id="PTHR23506:SF23">
    <property type="entry name" value="GH10249P"/>
    <property type="match status" value="1"/>
</dbReference>
<dbReference type="SUPFAM" id="SSF103473">
    <property type="entry name" value="MFS general substrate transporter"/>
    <property type="match status" value="1"/>
</dbReference>
<keyword evidence="4 7" id="KW-1133">Transmembrane helix</keyword>
<dbReference type="GO" id="GO:0005335">
    <property type="term" value="F:serotonin:sodium:chloride symporter activity"/>
    <property type="evidence" value="ECO:0007669"/>
    <property type="project" value="TreeGrafter"/>
</dbReference>
<feature type="transmembrane region" description="Helical" evidence="7">
    <location>
        <begin position="36"/>
        <end position="59"/>
    </location>
</feature>
<name>A0A6J3JUW7_9HYME</name>
<feature type="transmembrane region" description="Helical" evidence="7">
    <location>
        <begin position="397"/>
        <end position="417"/>
    </location>
</feature>
<protein>
    <submittedName>
        <fullName evidence="10">Synaptic vesicular amine transporter isoform X1</fullName>
    </submittedName>
</protein>
<evidence type="ECO:0000256" key="7">
    <source>
        <dbReference type="SAM" id="Phobius"/>
    </source>
</evidence>
<dbReference type="GO" id="GO:0030672">
    <property type="term" value="C:synaptic vesicle membrane"/>
    <property type="evidence" value="ECO:0007669"/>
    <property type="project" value="TreeGrafter"/>
</dbReference>
<dbReference type="CDD" id="cd17384">
    <property type="entry name" value="MFS_SLC18A1_2_VAT1_2"/>
    <property type="match status" value="1"/>
</dbReference>
<feature type="transmembrane region" description="Helical" evidence="7">
    <location>
        <begin position="260"/>
        <end position="278"/>
    </location>
</feature>
<reference evidence="10" key="1">
    <citation type="submission" date="2025-08" db="UniProtKB">
        <authorList>
            <consortium name="RefSeq"/>
        </authorList>
    </citation>
    <scope>IDENTIFICATION</scope>
    <source>
        <tissue evidence="10">Muscle</tissue>
    </source>
</reference>
<keyword evidence="3 7" id="KW-0812">Transmembrane</keyword>
<dbReference type="PANTHER" id="PTHR23506">
    <property type="entry name" value="GH10249P"/>
    <property type="match status" value="1"/>
</dbReference>
<keyword evidence="5 7" id="KW-0472">Membrane</keyword>
<evidence type="ECO:0000313" key="9">
    <source>
        <dbReference type="Proteomes" id="UP000504631"/>
    </source>
</evidence>
<evidence type="ECO:0000256" key="1">
    <source>
        <dbReference type="ARBA" id="ARBA00004141"/>
    </source>
</evidence>
<dbReference type="FunFam" id="1.20.1250.20:FF:000145">
    <property type="entry name" value="Chromaffin granule amine transporter"/>
    <property type="match status" value="1"/>
</dbReference>
<evidence type="ECO:0000256" key="5">
    <source>
        <dbReference type="ARBA" id="ARBA00023136"/>
    </source>
</evidence>